<dbReference type="AlphaFoldDB" id="A0AAQ4E1X2"/>
<protein>
    <submittedName>
        <fullName evidence="1">Uncharacterized protein</fullName>
    </submittedName>
</protein>
<dbReference type="Proteomes" id="UP001321473">
    <property type="component" value="Unassembled WGS sequence"/>
</dbReference>
<gene>
    <name evidence="1" type="ORF">V5799_014824</name>
</gene>
<evidence type="ECO:0000313" key="1">
    <source>
        <dbReference type="EMBL" id="KAK8768712.1"/>
    </source>
</evidence>
<name>A0AAQ4E1X2_AMBAM</name>
<evidence type="ECO:0000313" key="2">
    <source>
        <dbReference type="Proteomes" id="UP001321473"/>
    </source>
</evidence>
<organism evidence="1 2">
    <name type="scientific">Amblyomma americanum</name>
    <name type="common">Lone star tick</name>
    <dbReference type="NCBI Taxonomy" id="6943"/>
    <lineage>
        <taxon>Eukaryota</taxon>
        <taxon>Metazoa</taxon>
        <taxon>Ecdysozoa</taxon>
        <taxon>Arthropoda</taxon>
        <taxon>Chelicerata</taxon>
        <taxon>Arachnida</taxon>
        <taxon>Acari</taxon>
        <taxon>Parasitiformes</taxon>
        <taxon>Ixodida</taxon>
        <taxon>Ixodoidea</taxon>
        <taxon>Ixodidae</taxon>
        <taxon>Amblyomminae</taxon>
        <taxon>Amblyomma</taxon>
    </lineage>
</organism>
<dbReference type="EMBL" id="JARKHS020023567">
    <property type="protein sequence ID" value="KAK8768712.1"/>
    <property type="molecule type" value="Genomic_DNA"/>
</dbReference>
<reference evidence="1 2" key="1">
    <citation type="journal article" date="2023" name="Arcadia Sci">
        <title>De novo assembly of a long-read Amblyomma americanum tick genome.</title>
        <authorList>
            <person name="Chou S."/>
            <person name="Poskanzer K.E."/>
            <person name="Rollins M."/>
            <person name="Thuy-Boun P.S."/>
        </authorList>
    </citation>
    <scope>NUCLEOTIDE SEQUENCE [LARGE SCALE GENOMIC DNA]</scope>
    <source>
        <strain evidence="1">F_SG_1</strain>
        <tissue evidence="1">Salivary glands</tissue>
    </source>
</reference>
<keyword evidence="2" id="KW-1185">Reference proteome</keyword>
<proteinExistence type="predicted"/>
<sequence length="115" mass="12994">MSIDRRPLLKGSSVDCSFMKHPPHQGLDKAFGRFFCDPAYFWGGGLHCKSPTYIDALQSAQSQRGQRKPAPVRARVRHARHRSLAPKRIENKLDVVRVLHLFSGVTVFVVDANVR</sequence>
<accession>A0AAQ4E1X2</accession>
<comment type="caution">
    <text evidence="1">The sequence shown here is derived from an EMBL/GenBank/DDBJ whole genome shotgun (WGS) entry which is preliminary data.</text>
</comment>